<dbReference type="RefSeq" id="WP_013021449.1">
    <property type="nucleotide sequence ID" value="NC_013947.1"/>
</dbReference>
<keyword evidence="2" id="KW-1133">Transmembrane helix</keyword>
<gene>
    <name evidence="3" type="ordered locus">Snas_6258</name>
</gene>
<evidence type="ECO:0000313" key="3">
    <source>
        <dbReference type="EMBL" id="ADD45878.1"/>
    </source>
</evidence>
<sequence length="708" mass="76092">MTATLNTDRANPATGPQVVGDDTNPKATTVPPGLGQAPPRDKITTLLRPQATPHYVVACLMASAGAAQVASEASGEPGIVAVTTASVLFVVAVLLACKKNIRLRVKNLMRDFGKGWVWTVALSIIGWLVTVAGTGISWESTATLLTAGYGLSLRWWQAKRIPNPGAPAKLAPATTAPLTYSQILTRWKATVACQGGKLPGSILTNRTVTKVGEQYLLQLVSGKQKFEDVVNAVPLIASGLRCEPSDLVPERVPGDASLVKLTILTNSPLKKPRLFTEVLDIDDGLIGLGPWADADGIASYRLYTKNSMWGGVVIGGIGSGKSEMLTGIAVSAMMRGDTLVCFADGQDGASAPELVDKAHWFAGAERAKLMLRGLAAMVQWRSRQNLRHKWKGFTPKTQGRPGILAILDECHLIFADPECQQLGEYIARVGRKVGVALLCGSQYAGIKTFGNSKPLRSAIMEGNVIALKTANKGEKHFFPNLDLDPINLPAGMPGFGYLVDVTGSGKTAPFRGRYFAEQPDDAPDDHVEPYSVTWWLNQCPDLDMDTLSITAADAVLDGGYTNRHTAVTEELDRWGAIVDAMETGQVNVNLKNLDATVTAELFDKAPTNTTMTVRFGRRLTRYLKRRPQTTSRSAAATTPAGLSTAEATVYTALATHGPMKLGQLVDKTPYEETYVRQQLTSLMKAEHIEQPKKYGPYAITHTSVAKAA</sequence>
<keyword evidence="2" id="KW-0472">Membrane</keyword>
<keyword evidence="4" id="KW-1185">Reference proteome</keyword>
<feature type="transmembrane region" description="Helical" evidence="2">
    <location>
        <begin position="116"/>
        <end position="138"/>
    </location>
</feature>
<evidence type="ECO:0000256" key="2">
    <source>
        <dbReference type="SAM" id="Phobius"/>
    </source>
</evidence>
<evidence type="ECO:0000313" key="4">
    <source>
        <dbReference type="Proteomes" id="UP000000844"/>
    </source>
</evidence>
<feature type="transmembrane region" description="Helical" evidence="2">
    <location>
        <begin position="52"/>
        <end position="71"/>
    </location>
</feature>
<proteinExistence type="predicted"/>
<feature type="region of interest" description="Disordered" evidence="1">
    <location>
        <begin position="1"/>
        <end position="40"/>
    </location>
</feature>
<name>D3Q3Z3_STANL</name>
<dbReference type="AlphaFoldDB" id="D3Q3Z3"/>
<dbReference type="EMBL" id="CP001778">
    <property type="protein sequence ID" value="ADD45878.1"/>
    <property type="molecule type" value="Genomic_DNA"/>
</dbReference>
<dbReference type="eggNOG" id="COG1674">
    <property type="taxonomic scope" value="Bacteria"/>
</dbReference>
<keyword evidence="2" id="KW-0812">Transmembrane</keyword>
<organism evidence="3 4">
    <name type="scientific">Stackebrandtia nassauensis (strain DSM 44728 / CIP 108903 / NRRL B-16338 / NBRC 102104 / LLR-40K-21)</name>
    <dbReference type="NCBI Taxonomy" id="446470"/>
    <lineage>
        <taxon>Bacteria</taxon>
        <taxon>Bacillati</taxon>
        <taxon>Actinomycetota</taxon>
        <taxon>Actinomycetes</taxon>
        <taxon>Glycomycetales</taxon>
        <taxon>Glycomycetaceae</taxon>
        <taxon>Stackebrandtia</taxon>
    </lineage>
</organism>
<feature type="transmembrane region" description="Helical" evidence="2">
    <location>
        <begin position="77"/>
        <end position="96"/>
    </location>
</feature>
<reference evidence="3 4" key="1">
    <citation type="journal article" date="2009" name="Stand. Genomic Sci.">
        <title>Complete genome sequence of Stackebrandtia nassauensis type strain (LLR-40K-21).</title>
        <authorList>
            <person name="Munk C."/>
            <person name="Lapidus A."/>
            <person name="Copeland A."/>
            <person name="Jando M."/>
            <person name="Mayilraj S."/>
            <person name="Glavina Del Rio T."/>
            <person name="Nolan M."/>
            <person name="Chen F."/>
            <person name="Lucas S."/>
            <person name="Tice H."/>
            <person name="Cheng J.F."/>
            <person name="Han C."/>
            <person name="Detter J.C."/>
            <person name="Bruce D."/>
            <person name="Goodwin L."/>
            <person name="Chain P."/>
            <person name="Pitluck S."/>
            <person name="Goker M."/>
            <person name="Ovchinikova G."/>
            <person name="Pati A."/>
            <person name="Ivanova N."/>
            <person name="Mavromatis K."/>
            <person name="Chen A."/>
            <person name="Palaniappan K."/>
            <person name="Land M."/>
            <person name="Hauser L."/>
            <person name="Chang Y.J."/>
            <person name="Jeffries C.D."/>
            <person name="Bristow J."/>
            <person name="Eisen J.A."/>
            <person name="Markowitz V."/>
            <person name="Hugenholtz P."/>
            <person name="Kyrpides N.C."/>
            <person name="Klenk H.P."/>
        </authorList>
    </citation>
    <scope>NUCLEOTIDE SEQUENCE [LARGE SCALE GENOMIC DNA]</scope>
    <source>
        <strain evidence="4">DSM 44728 / CIP 108903 / NRRL B-16338 / NBRC 102104 / LLR-40K-21</strain>
    </source>
</reference>
<accession>D3Q3Z3</accession>
<dbReference type="SUPFAM" id="SSF52540">
    <property type="entry name" value="P-loop containing nucleoside triphosphate hydrolases"/>
    <property type="match status" value="1"/>
</dbReference>
<dbReference type="Proteomes" id="UP000000844">
    <property type="component" value="Chromosome"/>
</dbReference>
<dbReference type="HOGENOM" id="CLU_389745_0_0_11"/>
<dbReference type="InterPro" id="IPR027417">
    <property type="entry name" value="P-loop_NTPase"/>
</dbReference>
<dbReference type="Gene3D" id="1.10.10.10">
    <property type="entry name" value="Winged helix-like DNA-binding domain superfamily/Winged helix DNA-binding domain"/>
    <property type="match status" value="1"/>
</dbReference>
<dbReference type="Gene3D" id="3.40.50.300">
    <property type="entry name" value="P-loop containing nucleotide triphosphate hydrolases"/>
    <property type="match status" value="1"/>
</dbReference>
<dbReference type="KEGG" id="sna:Snas_6258"/>
<dbReference type="OrthoDB" id="3648675at2"/>
<protein>
    <submittedName>
        <fullName evidence="3">Uncharacterized protein</fullName>
    </submittedName>
</protein>
<dbReference type="STRING" id="446470.Snas_6258"/>
<evidence type="ECO:0000256" key="1">
    <source>
        <dbReference type="SAM" id="MobiDB-lite"/>
    </source>
</evidence>
<dbReference type="InterPro" id="IPR036388">
    <property type="entry name" value="WH-like_DNA-bd_sf"/>
</dbReference>